<evidence type="ECO:0000259" key="7">
    <source>
        <dbReference type="PROSITE" id="PS50045"/>
    </source>
</evidence>
<dbReference type="Pfam" id="PF00072">
    <property type="entry name" value="Response_reg"/>
    <property type="match status" value="1"/>
</dbReference>
<dbReference type="Pfam" id="PF25601">
    <property type="entry name" value="AAA_lid_14"/>
    <property type="match status" value="1"/>
</dbReference>
<dbReference type="SMART" id="SM00448">
    <property type="entry name" value="REC"/>
    <property type="match status" value="1"/>
</dbReference>
<dbReference type="AlphaFoldDB" id="A0A9W6LJW8"/>
<name>A0A9W6LJW8_9BACT</name>
<dbReference type="InterPro" id="IPR025662">
    <property type="entry name" value="Sigma_54_int_dom_ATP-bd_1"/>
</dbReference>
<dbReference type="GO" id="GO:0005524">
    <property type="term" value="F:ATP binding"/>
    <property type="evidence" value="ECO:0007669"/>
    <property type="project" value="UniProtKB-KW"/>
</dbReference>
<dbReference type="GO" id="GO:0043565">
    <property type="term" value="F:sequence-specific DNA binding"/>
    <property type="evidence" value="ECO:0007669"/>
    <property type="project" value="InterPro"/>
</dbReference>
<dbReference type="InterPro" id="IPR009057">
    <property type="entry name" value="Homeodomain-like_sf"/>
</dbReference>
<dbReference type="SMART" id="SM00382">
    <property type="entry name" value="AAA"/>
    <property type="match status" value="1"/>
</dbReference>
<dbReference type="SUPFAM" id="SSF46689">
    <property type="entry name" value="Homeodomain-like"/>
    <property type="match status" value="1"/>
</dbReference>
<proteinExistence type="predicted"/>
<protein>
    <submittedName>
        <fullName evidence="9">Sigma-54-dependent Fis family transcriptional regulator</fullName>
    </submittedName>
</protein>
<dbReference type="Gene3D" id="1.10.8.60">
    <property type="match status" value="1"/>
</dbReference>
<gene>
    <name evidence="9" type="ORF">TISLANDTSLP1_08100</name>
</gene>
<dbReference type="SUPFAM" id="SSF52540">
    <property type="entry name" value="P-loop containing nucleoside triphosphate hydrolases"/>
    <property type="match status" value="1"/>
</dbReference>
<comment type="caution">
    <text evidence="9">The sequence shown here is derived from an EMBL/GenBank/DDBJ whole genome shotgun (WGS) entry which is preliminary data.</text>
</comment>
<evidence type="ECO:0000313" key="9">
    <source>
        <dbReference type="EMBL" id="GLI53117.1"/>
    </source>
</evidence>
<dbReference type="GO" id="GO:0000160">
    <property type="term" value="P:phosphorelay signal transduction system"/>
    <property type="evidence" value="ECO:0007669"/>
    <property type="project" value="InterPro"/>
</dbReference>
<dbReference type="InterPro" id="IPR027417">
    <property type="entry name" value="P-loop_NTPase"/>
</dbReference>
<keyword evidence="5" id="KW-0804">Transcription</keyword>
<reference evidence="9" key="1">
    <citation type="submission" date="2022-12" db="EMBL/GenBank/DDBJ databases">
        <title>Reference genome sequencing for broad-spectrum identification of bacterial and archaeal isolates by mass spectrometry.</title>
        <authorList>
            <person name="Sekiguchi Y."/>
            <person name="Tourlousse D.M."/>
        </authorList>
    </citation>
    <scope>NUCLEOTIDE SEQUENCE</scope>
    <source>
        <strain evidence="9">TSL-P1</strain>
    </source>
</reference>
<dbReference type="InterPro" id="IPR025944">
    <property type="entry name" value="Sigma_54_int_dom_CS"/>
</dbReference>
<dbReference type="Proteomes" id="UP001144297">
    <property type="component" value="Unassembled WGS sequence"/>
</dbReference>
<dbReference type="FunFam" id="3.40.50.300:FF:000006">
    <property type="entry name" value="DNA-binding transcriptional regulator NtrC"/>
    <property type="match status" value="1"/>
</dbReference>
<dbReference type="GO" id="GO:0006355">
    <property type="term" value="P:regulation of DNA-templated transcription"/>
    <property type="evidence" value="ECO:0007669"/>
    <property type="project" value="InterPro"/>
</dbReference>
<evidence type="ECO:0000259" key="8">
    <source>
        <dbReference type="PROSITE" id="PS50110"/>
    </source>
</evidence>
<evidence type="ECO:0000256" key="1">
    <source>
        <dbReference type="ARBA" id="ARBA00022741"/>
    </source>
</evidence>
<evidence type="ECO:0000256" key="6">
    <source>
        <dbReference type="PROSITE-ProRule" id="PRU00169"/>
    </source>
</evidence>
<keyword evidence="10" id="KW-1185">Reference proteome</keyword>
<dbReference type="PROSITE" id="PS50045">
    <property type="entry name" value="SIGMA54_INTERACT_4"/>
    <property type="match status" value="1"/>
</dbReference>
<dbReference type="Gene3D" id="3.40.50.300">
    <property type="entry name" value="P-loop containing nucleotide triphosphate hydrolases"/>
    <property type="match status" value="1"/>
</dbReference>
<dbReference type="Pfam" id="PF00158">
    <property type="entry name" value="Sigma54_activat"/>
    <property type="match status" value="1"/>
</dbReference>
<dbReference type="SUPFAM" id="SSF52172">
    <property type="entry name" value="CheY-like"/>
    <property type="match status" value="1"/>
</dbReference>
<dbReference type="InterPro" id="IPR025943">
    <property type="entry name" value="Sigma_54_int_dom_ATP-bd_2"/>
</dbReference>
<dbReference type="CDD" id="cd00156">
    <property type="entry name" value="REC"/>
    <property type="match status" value="1"/>
</dbReference>
<evidence type="ECO:0000313" key="10">
    <source>
        <dbReference type="Proteomes" id="UP001144297"/>
    </source>
</evidence>
<dbReference type="PANTHER" id="PTHR32071">
    <property type="entry name" value="TRANSCRIPTIONAL REGULATORY PROTEIN"/>
    <property type="match status" value="1"/>
</dbReference>
<accession>A0A9W6LJW8</accession>
<keyword evidence="6" id="KW-0597">Phosphoprotein</keyword>
<dbReference type="PRINTS" id="PR01590">
    <property type="entry name" value="HTHFIS"/>
</dbReference>
<dbReference type="InterPro" id="IPR003593">
    <property type="entry name" value="AAA+_ATPase"/>
</dbReference>
<evidence type="ECO:0000256" key="2">
    <source>
        <dbReference type="ARBA" id="ARBA00022840"/>
    </source>
</evidence>
<feature type="domain" description="Sigma-54 factor interaction" evidence="7">
    <location>
        <begin position="145"/>
        <end position="366"/>
    </location>
</feature>
<evidence type="ECO:0000256" key="3">
    <source>
        <dbReference type="ARBA" id="ARBA00023015"/>
    </source>
</evidence>
<dbReference type="PROSITE" id="PS00675">
    <property type="entry name" value="SIGMA54_INTERACT_1"/>
    <property type="match status" value="1"/>
</dbReference>
<feature type="domain" description="Response regulatory" evidence="8">
    <location>
        <begin position="6"/>
        <end position="120"/>
    </location>
</feature>
<dbReference type="InterPro" id="IPR011006">
    <property type="entry name" value="CheY-like_superfamily"/>
</dbReference>
<dbReference type="InterPro" id="IPR002197">
    <property type="entry name" value="HTH_Fis"/>
</dbReference>
<dbReference type="Pfam" id="PF02954">
    <property type="entry name" value="HTH_8"/>
    <property type="match status" value="1"/>
</dbReference>
<dbReference type="InterPro" id="IPR002078">
    <property type="entry name" value="Sigma_54_int"/>
</dbReference>
<dbReference type="Gene3D" id="1.10.10.60">
    <property type="entry name" value="Homeodomain-like"/>
    <property type="match status" value="1"/>
</dbReference>
<dbReference type="Gene3D" id="3.40.50.2300">
    <property type="match status" value="1"/>
</dbReference>
<dbReference type="PROSITE" id="PS00676">
    <property type="entry name" value="SIGMA54_INTERACT_2"/>
    <property type="match status" value="1"/>
</dbReference>
<dbReference type="InterPro" id="IPR058031">
    <property type="entry name" value="AAA_lid_NorR"/>
</dbReference>
<keyword evidence="2" id="KW-0067">ATP-binding</keyword>
<organism evidence="9 10">
    <name type="scientific">Thermodesulfovibrio yellowstonii</name>
    <dbReference type="NCBI Taxonomy" id="28262"/>
    <lineage>
        <taxon>Bacteria</taxon>
        <taxon>Pseudomonadati</taxon>
        <taxon>Nitrospirota</taxon>
        <taxon>Thermodesulfovibrionia</taxon>
        <taxon>Thermodesulfovibrionales</taxon>
        <taxon>Thermodesulfovibrionaceae</taxon>
        <taxon>Thermodesulfovibrio</taxon>
    </lineage>
</organism>
<keyword evidence="3" id="KW-0805">Transcription regulation</keyword>
<sequence>MLNHLRVAIVEDDTSFASFLRTILEEEGYDVAVFHDPETALKNILNFSPILIITDLKMPKMDGIKFIEKAKEILPHTEFIVITAFGSIPSAVEAIKKGAIDYITKPLPSPEDLLERVKKFLTKKATPYYTEHPDLPPYEILFAGIEDVYKAIKEVAKTDTTLILYGETGTGKSAIAKAIHIMSAKKGAFVEINCASIPESLIESELFGYEKGAFSGAIKQKPGKIELAHNGTLFLDEIGELTANVQTKFLKVLQDKSFERLGGLEVIKTNARFITATNKDLKQMVREGKFREDLYFRLNVFPITIPPLRERKQHIVRITEYLIERISAKLGKPVKKLSKDSIETIINYQFPGNIRELENILERSIIMSNSEEIEVKIEENFTENEDLKSIEKKAIIEALKKTGGNKKQASQLLGISLRTLYYKIKEFGIE</sequence>
<evidence type="ECO:0000256" key="4">
    <source>
        <dbReference type="ARBA" id="ARBA00023125"/>
    </source>
</evidence>
<dbReference type="PROSITE" id="PS50110">
    <property type="entry name" value="RESPONSE_REGULATORY"/>
    <property type="match status" value="1"/>
</dbReference>
<dbReference type="PROSITE" id="PS00688">
    <property type="entry name" value="SIGMA54_INTERACT_3"/>
    <property type="match status" value="1"/>
</dbReference>
<dbReference type="PANTHER" id="PTHR32071:SF57">
    <property type="entry name" value="C4-DICARBOXYLATE TRANSPORT TRANSCRIPTIONAL REGULATORY PROTEIN DCTD"/>
    <property type="match status" value="1"/>
</dbReference>
<keyword evidence="1" id="KW-0547">Nucleotide-binding</keyword>
<dbReference type="CDD" id="cd00009">
    <property type="entry name" value="AAA"/>
    <property type="match status" value="1"/>
</dbReference>
<evidence type="ECO:0000256" key="5">
    <source>
        <dbReference type="ARBA" id="ARBA00023163"/>
    </source>
</evidence>
<keyword evidence="4" id="KW-0238">DNA-binding</keyword>
<feature type="modified residue" description="4-aspartylphosphate" evidence="6">
    <location>
        <position position="55"/>
    </location>
</feature>
<dbReference type="EMBL" id="BSDX01000001">
    <property type="protein sequence ID" value="GLI53117.1"/>
    <property type="molecule type" value="Genomic_DNA"/>
</dbReference>
<dbReference type="InterPro" id="IPR001789">
    <property type="entry name" value="Sig_transdc_resp-reg_receiver"/>
</dbReference>